<evidence type="ECO:0000313" key="3">
    <source>
        <dbReference type="Proteomes" id="UP000314294"/>
    </source>
</evidence>
<comment type="caution">
    <text evidence="2">The sequence shown here is derived from an EMBL/GenBank/DDBJ whole genome shotgun (WGS) entry which is preliminary data.</text>
</comment>
<keyword evidence="3" id="KW-1185">Reference proteome</keyword>
<dbReference type="AlphaFoldDB" id="A0A4Z2EC73"/>
<reference evidence="2 3" key="1">
    <citation type="submission" date="2019-03" db="EMBL/GenBank/DDBJ databases">
        <title>First draft genome of Liparis tanakae, snailfish: a comprehensive survey of snailfish specific genes.</title>
        <authorList>
            <person name="Kim W."/>
            <person name="Song I."/>
            <person name="Jeong J.-H."/>
            <person name="Kim D."/>
            <person name="Kim S."/>
            <person name="Ryu S."/>
            <person name="Song J.Y."/>
            <person name="Lee S.K."/>
        </authorList>
    </citation>
    <scope>NUCLEOTIDE SEQUENCE [LARGE SCALE GENOMIC DNA]</scope>
    <source>
        <tissue evidence="2">Muscle</tissue>
    </source>
</reference>
<sequence length="60" mass="6393">MNYAKTPAPPLVHPGFTDWRALLPPSGESSSPAPEPPQPPPVLALRLTETPQTSRPGPEL</sequence>
<gene>
    <name evidence="2" type="ORF">EYF80_063693</name>
</gene>
<evidence type="ECO:0000313" key="2">
    <source>
        <dbReference type="EMBL" id="TNN26170.1"/>
    </source>
</evidence>
<feature type="compositionally biased region" description="Polar residues" evidence="1">
    <location>
        <begin position="49"/>
        <end position="60"/>
    </location>
</feature>
<feature type="region of interest" description="Disordered" evidence="1">
    <location>
        <begin position="1"/>
        <end position="60"/>
    </location>
</feature>
<accession>A0A4Z2EC73</accession>
<feature type="compositionally biased region" description="Pro residues" evidence="1">
    <location>
        <begin position="33"/>
        <end position="42"/>
    </location>
</feature>
<name>A0A4Z2EC73_9TELE</name>
<dbReference type="Proteomes" id="UP000314294">
    <property type="component" value="Unassembled WGS sequence"/>
</dbReference>
<evidence type="ECO:0000256" key="1">
    <source>
        <dbReference type="SAM" id="MobiDB-lite"/>
    </source>
</evidence>
<organism evidence="2 3">
    <name type="scientific">Liparis tanakae</name>
    <name type="common">Tanaka's snailfish</name>
    <dbReference type="NCBI Taxonomy" id="230148"/>
    <lineage>
        <taxon>Eukaryota</taxon>
        <taxon>Metazoa</taxon>
        <taxon>Chordata</taxon>
        <taxon>Craniata</taxon>
        <taxon>Vertebrata</taxon>
        <taxon>Euteleostomi</taxon>
        <taxon>Actinopterygii</taxon>
        <taxon>Neopterygii</taxon>
        <taxon>Teleostei</taxon>
        <taxon>Neoteleostei</taxon>
        <taxon>Acanthomorphata</taxon>
        <taxon>Eupercaria</taxon>
        <taxon>Perciformes</taxon>
        <taxon>Cottioidei</taxon>
        <taxon>Cottales</taxon>
        <taxon>Liparidae</taxon>
        <taxon>Liparis</taxon>
    </lineage>
</organism>
<protein>
    <submittedName>
        <fullName evidence="2">Uncharacterized protein</fullName>
    </submittedName>
</protein>
<dbReference type="EMBL" id="SRLO01010822">
    <property type="protein sequence ID" value="TNN26170.1"/>
    <property type="molecule type" value="Genomic_DNA"/>
</dbReference>
<proteinExistence type="predicted"/>